<protein>
    <submittedName>
        <fullName evidence="1">1753_t:CDS:1</fullName>
    </submittedName>
</protein>
<proteinExistence type="predicted"/>
<feature type="non-terminal residue" evidence="1">
    <location>
        <position position="1"/>
    </location>
</feature>
<sequence>HRLISKNKNSEGESVHPEEYAGFEESSEAYQERCRYGSVESSFVLRASGAGFGNQRNLVDLAKVHTGEKTGKSKQAPFPYVRELTGELIGKAVMKLWKELYGTDAQRAGHPYPANLKIIHIGIAFTGLEPLAPGQRAIDGFLSKSTRTPLISGNGDDVVKEEIVEEIPKDEQLEYVCPECAKKIKYTVLSNDHEELRATKLLAVKSEHEDFHFAQRLAREHTVVVGSGVRKRRRSTSPPIQTKGRKDEGIKRYFQKKWYV</sequence>
<evidence type="ECO:0000313" key="1">
    <source>
        <dbReference type="EMBL" id="CAG8686985.1"/>
    </source>
</evidence>
<organism evidence="1 2">
    <name type="scientific">Acaulospora colombiana</name>
    <dbReference type="NCBI Taxonomy" id="27376"/>
    <lineage>
        <taxon>Eukaryota</taxon>
        <taxon>Fungi</taxon>
        <taxon>Fungi incertae sedis</taxon>
        <taxon>Mucoromycota</taxon>
        <taxon>Glomeromycotina</taxon>
        <taxon>Glomeromycetes</taxon>
        <taxon>Diversisporales</taxon>
        <taxon>Acaulosporaceae</taxon>
        <taxon>Acaulospora</taxon>
    </lineage>
</organism>
<accession>A0ACA9P538</accession>
<evidence type="ECO:0000313" key="2">
    <source>
        <dbReference type="Proteomes" id="UP000789525"/>
    </source>
</evidence>
<comment type="caution">
    <text evidence="1">The sequence shown here is derived from an EMBL/GenBank/DDBJ whole genome shotgun (WGS) entry which is preliminary data.</text>
</comment>
<dbReference type="EMBL" id="CAJVPT010028510">
    <property type="protein sequence ID" value="CAG8686985.1"/>
    <property type="molecule type" value="Genomic_DNA"/>
</dbReference>
<keyword evidence="2" id="KW-1185">Reference proteome</keyword>
<name>A0ACA9P538_9GLOM</name>
<gene>
    <name evidence="1" type="ORF">ACOLOM_LOCUS9638</name>
</gene>
<dbReference type="Proteomes" id="UP000789525">
    <property type="component" value="Unassembled WGS sequence"/>
</dbReference>
<reference evidence="1" key="1">
    <citation type="submission" date="2021-06" db="EMBL/GenBank/DDBJ databases">
        <authorList>
            <person name="Kallberg Y."/>
            <person name="Tangrot J."/>
            <person name="Rosling A."/>
        </authorList>
    </citation>
    <scope>NUCLEOTIDE SEQUENCE</scope>
    <source>
        <strain evidence="1">CL356</strain>
    </source>
</reference>